<reference evidence="1 2" key="1">
    <citation type="submission" date="2017-01" db="EMBL/GenBank/DDBJ databases">
        <authorList>
            <person name="Mah S.A."/>
            <person name="Swanson W.J."/>
            <person name="Moy G.W."/>
            <person name="Vacquier V.D."/>
        </authorList>
    </citation>
    <scope>NUCLEOTIDE SEQUENCE [LARGE SCALE GENOMIC DNA]</scope>
    <source>
        <strain evidence="1 2">DCY110</strain>
    </source>
</reference>
<accession>A0A1P8JXP0</accession>
<sequence>MRRKQEIHLQPGNFGRSVEVRVITRNADGDVDFEALPLTFEKFEPNQEWRAPVLEMDRDAAQSLMDELWRMGYRPERGHVTASQIAATEKHLDDMRAIVSKLVKVELPT</sequence>
<evidence type="ECO:0000313" key="2">
    <source>
        <dbReference type="Proteomes" id="UP000186609"/>
    </source>
</evidence>
<proteinExistence type="predicted"/>
<dbReference type="STRING" id="1842727.RD110_15670"/>
<dbReference type="AlphaFoldDB" id="A0A1P8JXP0"/>
<dbReference type="RefSeq" id="WP_076200340.1">
    <property type="nucleotide sequence ID" value="NZ_CP019236.1"/>
</dbReference>
<name>A0A1P8JXP0_9BURK</name>
<dbReference type="Proteomes" id="UP000186609">
    <property type="component" value="Chromosome"/>
</dbReference>
<gene>
    <name evidence="1" type="ORF">RD110_15670</name>
</gene>
<keyword evidence="2" id="KW-1185">Reference proteome</keyword>
<organism evidence="1 2">
    <name type="scientific">Rhodoferax koreensis</name>
    <dbReference type="NCBI Taxonomy" id="1842727"/>
    <lineage>
        <taxon>Bacteria</taxon>
        <taxon>Pseudomonadati</taxon>
        <taxon>Pseudomonadota</taxon>
        <taxon>Betaproteobacteria</taxon>
        <taxon>Burkholderiales</taxon>
        <taxon>Comamonadaceae</taxon>
        <taxon>Rhodoferax</taxon>
    </lineage>
</organism>
<dbReference type="OrthoDB" id="8913586at2"/>
<dbReference type="KEGG" id="rhy:RD110_15670"/>
<evidence type="ECO:0000313" key="1">
    <source>
        <dbReference type="EMBL" id="APW38461.1"/>
    </source>
</evidence>
<protein>
    <submittedName>
        <fullName evidence="1">Uncharacterized protein</fullName>
    </submittedName>
</protein>
<dbReference type="EMBL" id="CP019236">
    <property type="protein sequence ID" value="APW38461.1"/>
    <property type="molecule type" value="Genomic_DNA"/>
</dbReference>